<dbReference type="PROSITE" id="PS50943">
    <property type="entry name" value="HTH_CROC1"/>
    <property type="match status" value="1"/>
</dbReference>
<dbReference type="RefSeq" id="WP_006470837.1">
    <property type="nucleotide sequence ID" value="NZ_AOGE01000011.1"/>
</dbReference>
<dbReference type="EMBL" id="AOGE01000011">
    <property type="protein sequence ID" value="ELT50247.1"/>
    <property type="molecule type" value="Genomic_DNA"/>
</dbReference>
<reference evidence="2 3" key="1">
    <citation type="journal article" date="2013" name="Gut Pathog.">
        <title>Draft genome of Ochrobactrum intermedium strain M86 isolated from non-ulcer dyspeptic individual from India.</title>
        <authorList>
            <person name="Kulkarni G."/>
            <person name="Dhotre D."/>
            <person name="Dharne M."/>
            <person name="Shetty S."/>
            <person name="Chowdhury S."/>
            <person name="Misra V."/>
            <person name="Misra S."/>
            <person name="Patole M."/>
            <person name="Shouche Y."/>
        </authorList>
    </citation>
    <scope>NUCLEOTIDE SEQUENCE [LARGE SCALE GENOMIC DNA]</scope>
    <source>
        <strain evidence="2 3">M86</strain>
    </source>
</reference>
<dbReference type="OrthoDB" id="7960952at2"/>
<dbReference type="Gene3D" id="1.10.260.40">
    <property type="entry name" value="lambda repressor-like DNA-binding domains"/>
    <property type="match status" value="1"/>
</dbReference>
<name>M5JR88_9HYPH</name>
<dbReference type="InterPro" id="IPR010982">
    <property type="entry name" value="Lambda_DNA-bd_dom_sf"/>
</dbReference>
<sequence length="80" mass="9179">MKLADWRKREGLSCDEVARRLEIVAARGGSSVWNWETGRARADADIIDKIEILTDGEVSPLDMHRTRLDWLRQNRSDEAA</sequence>
<organism evidence="2 3">
    <name type="scientific">Brucella intermedia M86</name>
    <dbReference type="NCBI Taxonomy" id="1234597"/>
    <lineage>
        <taxon>Bacteria</taxon>
        <taxon>Pseudomonadati</taxon>
        <taxon>Pseudomonadota</taxon>
        <taxon>Alphaproteobacteria</taxon>
        <taxon>Hyphomicrobiales</taxon>
        <taxon>Brucellaceae</taxon>
        <taxon>Brucella/Ochrobactrum group</taxon>
        <taxon>Brucella</taxon>
    </lineage>
</organism>
<feature type="domain" description="HTH cro/C1-type" evidence="1">
    <location>
        <begin position="3"/>
        <end position="61"/>
    </location>
</feature>
<proteinExistence type="predicted"/>
<dbReference type="CDD" id="cd00093">
    <property type="entry name" value="HTH_XRE"/>
    <property type="match status" value="1"/>
</dbReference>
<comment type="caution">
    <text evidence="2">The sequence shown here is derived from an EMBL/GenBank/DDBJ whole genome shotgun (WGS) entry which is preliminary data.</text>
</comment>
<dbReference type="Proteomes" id="UP000011971">
    <property type="component" value="Unassembled WGS sequence"/>
</dbReference>
<evidence type="ECO:0000259" key="1">
    <source>
        <dbReference type="PROSITE" id="PS50943"/>
    </source>
</evidence>
<evidence type="ECO:0000313" key="2">
    <source>
        <dbReference type="EMBL" id="ELT50247.1"/>
    </source>
</evidence>
<dbReference type="AlphaFoldDB" id="M5JR88"/>
<dbReference type="GO" id="GO:0003677">
    <property type="term" value="F:DNA binding"/>
    <property type="evidence" value="ECO:0007669"/>
    <property type="project" value="InterPro"/>
</dbReference>
<dbReference type="InterPro" id="IPR001387">
    <property type="entry name" value="Cro/C1-type_HTH"/>
</dbReference>
<dbReference type="SUPFAM" id="SSF47413">
    <property type="entry name" value="lambda repressor-like DNA-binding domains"/>
    <property type="match status" value="1"/>
</dbReference>
<gene>
    <name evidence="2" type="ORF">D584_04863</name>
</gene>
<protein>
    <recommendedName>
        <fullName evidence="1">HTH cro/C1-type domain-containing protein</fullName>
    </recommendedName>
</protein>
<accession>M5JR88</accession>
<dbReference type="PATRIC" id="fig|1234597.4.peg.1009"/>
<evidence type="ECO:0000313" key="3">
    <source>
        <dbReference type="Proteomes" id="UP000011971"/>
    </source>
</evidence>